<dbReference type="AlphaFoldDB" id="A0AAW5R2F1"/>
<dbReference type="InterPro" id="IPR059013">
    <property type="entry name" value="DUF8168_N"/>
</dbReference>
<gene>
    <name evidence="3" type="ORF">MUB46_13305</name>
</gene>
<dbReference type="Pfam" id="PF26504">
    <property type="entry name" value="DUF8168_C"/>
    <property type="match status" value="1"/>
</dbReference>
<feature type="domain" description="DUF8168" evidence="2">
    <location>
        <begin position="7"/>
        <end position="104"/>
    </location>
</feature>
<dbReference type="RefSeq" id="WP_261616411.1">
    <property type="nucleotide sequence ID" value="NZ_JALIDZ010000005.1"/>
</dbReference>
<name>A0AAW5R2F1_9HYPH</name>
<reference evidence="3 4" key="1">
    <citation type="submission" date="2022-04" db="EMBL/GenBank/DDBJ databases">
        <authorList>
            <person name="Ye Y.-Q."/>
            <person name="Du Z.-J."/>
        </authorList>
    </citation>
    <scope>NUCLEOTIDE SEQUENCE [LARGE SCALE GENOMIC DNA]</scope>
    <source>
        <strain evidence="3 4">A6E488</strain>
    </source>
</reference>
<proteinExistence type="predicted"/>
<evidence type="ECO:0000313" key="4">
    <source>
        <dbReference type="Proteomes" id="UP001320898"/>
    </source>
</evidence>
<dbReference type="Pfam" id="PF26505">
    <property type="entry name" value="DUF8168_N"/>
    <property type="match status" value="1"/>
</dbReference>
<protein>
    <submittedName>
        <fullName evidence="3">Uncharacterized protein</fullName>
    </submittedName>
</protein>
<dbReference type="Proteomes" id="UP001320898">
    <property type="component" value="Unassembled WGS sequence"/>
</dbReference>
<keyword evidence="4" id="KW-1185">Reference proteome</keyword>
<dbReference type="InterPro" id="IPR059012">
    <property type="entry name" value="DUF8168_C"/>
</dbReference>
<feature type="domain" description="DUF8168" evidence="1">
    <location>
        <begin position="125"/>
        <end position="209"/>
    </location>
</feature>
<evidence type="ECO:0000313" key="3">
    <source>
        <dbReference type="EMBL" id="MCT8972838.1"/>
    </source>
</evidence>
<accession>A0AAW5R2F1</accession>
<sequence>MKNLKTYLFEGIVTPERAQISIEYKTSFTHLSTGQSGTAHINIILNKISIWADMEDDWNVYDLINTLYNIILNDLAIIGYLEGHYYSVDIFRAINRDNKIDIVFGIDIPCIKEINAKRNTKIEFNEIRNLCIGKSGIILRRSLRDLTSAMKNADDTGFYCYRSIESLKNHFVYENNIENLKEYDQWKIFRDKIKLKKDDIMEVKSFSDNI</sequence>
<dbReference type="EMBL" id="JALIDZ010000005">
    <property type="protein sequence ID" value="MCT8972838.1"/>
    <property type="molecule type" value="Genomic_DNA"/>
</dbReference>
<evidence type="ECO:0000259" key="1">
    <source>
        <dbReference type="Pfam" id="PF26504"/>
    </source>
</evidence>
<evidence type="ECO:0000259" key="2">
    <source>
        <dbReference type="Pfam" id="PF26505"/>
    </source>
</evidence>
<comment type="caution">
    <text evidence="3">The sequence shown here is derived from an EMBL/GenBank/DDBJ whole genome shotgun (WGS) entry which is preliminary data.</text>
</comment>
<organism evidence="3 4">
    <name type="scientific">Microbaculum marinisediminis</name>
    <dbReference type="NCBI Taxonomy" id="2931392"/>
    <lineage>
        <taxon>Bacteria</taxon>
        <taxon>Pseudomonadati</taxon>
        <taxon>Pseudomonadota</taxon>
        <taxon>Alphaproteobacteria</taxon>
        <taxon>Hyphomicrobiales</taxon>
        <taxon>Tepidamorphaceae</taxon>
        <taxon>Microbaculum</taxon>
    </lineage>
</organism>